<keyword evidence="2" id="KW-1133">Transmembrane helix</keyword>
<name>A0A948RZ76_UNCEI</name>
<dbReference type="AlphaFoldDB" id="A0A948RZ76"/>
<dbReference type="PROSITE" id="PS50966">
    <property type="entry name" value="ZF_SWIM"/>
    <property type="match status" value="1"/>
</dbReference>
<feature type="domain" description="SWIM-type" evidence="3">
    <location>
        <begin position="97"/>
        <end position="138"/>
    </location>
</feature>
<gene>
    <name evidence="4" type="ORF">KJ970_13130</name>
</gene>
<comment type="caution">
    <text evidence="4">The sequence shown here is derived from an EMBL/GenBank/DDBJ whole genome shotgun (WGS) entry which is preliminary data.</text>
</comment>
<reference evidence="4" key="1">
    <citation type="submission" date="2021-05" db="EMBL/GenBank/DDBJ databases">
        <title>Energy efficiency and biological interactions define the core microbiome of deep oligotrophic groundwater.</title>
        <authorList>
            <person name="Mehrshad M."/>
            <person name="Lopez-Fernandez M."/>
            <person name="Bell E."/>
            <person name="Bernier-Latmani R."/>
            <person name="Bertilsson S."/>
            <person name="Dopson M."/>
        </authorList>
    </citation>
    <scope>NUCLEOTIDE SEQUENCE</scope>
    <source>
        <strain evidence="4">Modern_marine.mb.64</strain>
    </source>
</reference>
<feature type="transmembrane region" description="Helical" evidence="2">
    <location>
        <begin position="26"/>
        <end position="49"/>
    </location>
</feature>
<keyword evidence="2" id="KW-0472">Membrane</keyword>
<sequence>MGLKAGCEAPIFILPFSSDPFLSTNIVGRGIMIGAIVMFTLAGILLIALGLKARSNARKGESRSVRQSPDYIKVPQRPESINKIYDAFSDTAKGASYKINPYEMTCTCPDFVDRRANYKPNDVRRACKHLARFLRNLDVICDEDEFLAELLEESGGRGGVPHFLYQRQIFDTTPVLIGFSPSWSGVKVFSRERQPRDAPKQYTGPVNCTEYDLERRAWTSIDKPYGAREIKRLINNIVR</sequence>
<keyword evidence="1" id="KW-0479">Metal-binding</keyword>
<protein>
    <recommendedName>
        <fullName evidence="3">SWIM-type domain-containing protein</fullName>
    </recommendedName>
</protein>
<proteinExistence type="predicted"/>
<evidence type="ECO:0000313" key="4">
    <source>
        <dbReference type="EMBL" id="MBU2691857.1"/>
    </source>
</evidence>
<organism evidence="4 5">
    <name type="scientific">Eiseniibacteriota bacterium</name>
    <dbReference type="NCBI Taxonomy" id="2212470"/>
    <lineage>
        <taxon>Bacteria</taxon>
        <taxon>Candidatus Eiseniibacteriota</taxon>
    </lineage>
</organism>
<dbReference type="InterPro" id="IPR007527">
    <property type="entry name" value="Znf_SWIM"/>
</dbReference>
<keyword evidence="1" id="KW-0862">Zinc</keyword>
<keyword evidence="1" id="KW-0863">Zinc-finger</keyword>
<dbReference type="GO" id="GO:0008270">
    <property type="term" value="F:zinc ion binding"/>
    <property type="evidence" value="ECO:0007669"/>
    <property type="project" value="UniProtKB-KW"/>
</dbReference>
<accession>A0A948RZ76</accession>
<dbReference type="EMBL" id="JAHJDP010000077">
    <property type="protein sequence ID" value="MBU2691857.1"/>
    <property type="molecule type" value="Genomic_DNA"/>
</dbReference>
<evidence type="ECO:0000259" key="3">
    <source>
        <dbReference type="PROSITE" id="PS50966"/>
    </source>
</evidence>
<evidence type="ECO:0000256" key="1">
    <source>
        <dbReference type="PROSITE-ProRule" id="PRU00325"/>
    </source>
</evidence>
<dbReference type="Proteomes" id="UP000777784">
    <property type="component" value="Unassembled WGS sequence"/>
</dbReference>
<keyword evidence="2" id="KW-0812">Transmembrane</keyword>
<evidence type="ECO:0000313" key="5">
    <source>
        <dbReference type="Proteomes" id="UP000777784"/>
    </source>
</evidence>
<evidence type="ECO:0000256" key="2">
    <source>
        <dbReference type="SAM" id="Phobius"/>
    </source>
</evidence>